<dbReference type="PANTHER" id="PTHR43792">
    <property type="entry name" value="GNAT FAMILY, PUTATIVE (AFU_ORTHOLOGUE AFUA_3G00765)-RELATED-RELATED"/>
    <property type="match status" value="1"/>
</dbReference>
<dbReference type="InterPro" id="IPR016181">
    <property type="entry name" value="Acyl_CoA_acyltransferase"/>
</dbReference>
<comment type="caution">
    <text evidence="5">The sequence shown here is derived from an EMBL/GenBank/DDBJ whole genome shotgun (WGS) entry which is preliminary data.</text>
</comment>
<evidence type="ECO:0000256" key="2">
    <source>
        <dbReference type="ARBA" id="ARBA00023315"/>
    </source>
</evidence>
<dbReference type="GO" id="GO:0016747">
    <property type="term" value="F:acyltransferase activity, transferring groups other than amino-acyl groups"/>
    <property type="evidence" value="ECO:0007669"/>
    <property type="project" value="InterPro"/>
</dbReference>
<dbReference type="InterPro" id="IPR051531">
    <property type="entry name" value="N-acetyltransferase"/>
</dbReference>
<sequence length="195" mass="22531">MYEGEGSLGKNPYEQFPFIIGEEIILRKIIDSDLDNIFEIYNNEKLFQYTPVMFKKNKNTVANMIGHFERDFYKRKCIFLGICLKSEPNSIVGIAEMFDYCNDVNMITIGYRLNEKFWAKGIATKAVNAMTKYLFNDIGINRIQAFVMPENIKSQNVLQRSGFSKEGIIREGYVWKGQGVIDLILYSLLKGDSKK</sequence>
<keyword evidence="1 5" id="KW-0808">Transferase</keyword>
<name>A0A644W9S5_9ZZZZ</name>
<protein>
    <submittedName>
        <fullName evidence="5">Putative ribosomal N-acetyltransferase YdaF</fullName>
        <ecNumber evidence="5">2.3.1.-</ecNumber>
    </submittedName>
</protein>
<dbReference type="PANTHER" id="PTHR43792:SF8">
    <property type="entry name" value="[RIBOSOMAL PROTEIN US5]-ALANINE N-ACETYLTRANSFERASE"/>
    <property type="match status" value="1"/>
</dbReference>
<evidence type="ECO:0000259" key="4">
    <source>
        <dbReference type="PROSITE" id="PS51186"/>
    </source>
</evidence>
<evidence type="ECO:0000256" key="1">
    <source>
        <dbReference type="ARBA" id="ARBA00022679"/>
    </source>
</evidence>
<gene>
    <name evidence="5" type="primary">ydaF_4</name>
    <name evidence="5" type="ORF">SDC9_46491</name>
</gene>
<dbReference type="Pfam" id="PF13302">
    <property type="entry name" value="Acetyltransf_3"/>
    <property type="match status" value="1"/>
</dbReference>
<dbReference type="EC" id="2.3.1.-" evidence="5"/>
<dbReference type="InterPro" id="IPR000182">
    <property type="entry name" value="GNAT_dom"/>
</dbReference>
<dbReference type="SUPFAM" id="SSF55729">
    <property type="entry name" value="Acyl-CoA N-acyltransferases (Nat)"/>
    <property type="match status" value="1"/>
</dbReference>
<dbReference type="EMBL" id="VSSQ01000718">
    <property type="protein sequence ID" value="MPM00268.1"/>
    <property type="molecule type" value="Genomic_DNA"/>
</dbReference>
<evidence type="ECO:0000256" key="3">
    <source>
        <dbReference type="ARBA" id="ARBA00038502"/>
    </source>
</evidence>
<comment type="similarity">
    <text evidence="3">Belongs to the acetyltransferase family. RimJ subfamily.</text>
</comment>
<keyword evidence="2 5" id="KW-0012">Acyltransferase</keyword>
<dbReference type="PROSITE" id="PS51186">
    <property type="entry name" value="GNAT"/>
    <property type="match status" value="1"/>
</dbReference>
<reference evidence="5" key="1">
    <citation type="submission" date="2019-08" db="EMBL/GenBank/DDBJ databases">
        <authorList>
            <person name="Kucharzyk K."/>
            <person name="Murdoch R.W."/>
            <person name="Higgins S."/>
            <person name="Loffler F."/>
        </authorList>
    </citation>
    <scope>NUCLEOTIDE SEQUENCE</scope>
</reference>
<feature type="domain" description="N-acetyltransferase" evidence="4">
    <location>
        <begin position="24"/>
        <end position="190"/>
    </location>
</feature>
<dbReference type="AlphaFoldDB" id="A0A644W9S5"/>
<accession>A0A644W9S5</accession>
<evidence type="ECO:0000313" key="5">
    <source>
        <dbReference type="EMBL" id="MPM00268.1"/>
    </source>
</evidence>
<organism evidence="5">
    <name type="scientific">bioreactor metagenome</name>
    <dbReference type="NCBI Taxonomy" id="1076179"/>
    <lineage>
        <taxon>unclassified sequences</taxon>
        <taxon>metagenomes</taxon>
        <taxon>ecological metagenomes</taxon>
    </lineage>
</organism>
<proteinExistence type="inferred from homology"/>
<dbReference type="Gene3D" id="3.40.630.30">
    <property type="match status" value="1"/>
</dbReference>